<dbReference type="KEGG" id="ncb:C0V82_18920"/>
<feature type="compositionally biased region" description="Polar residues" evidence="1">
    <location>
        <begin position="303"/>
        <end position="314"/>
    </location>
</feature>
<protein>
    <recommendedName>
        <fullName evidence="3">Putative auto-transporter adhesin head GIN domain-containing protein</fullName>
    </recommendedName>
</protein>
<organism evidence="4 5">
    <name type="scientific">Niveispirillum cyanobacteriorum</name>
    <dbReference type="NCBI Taxonomy" id="1612173"/>
    <lineage>
        <taxon>Bacteria</taxon>
        <taxon>Pseudomonadati</taxon>
        <taxon>Pseudomonadota</taxon>
        <taxon>Alphaproteobacteria</taxon>
        <taxon>Rhodospirillales</taxon>
        <taxon>Azospirillaceae</taxon>
        <taxon>Niveispirillum</taxon>
    </lineage>
</organism>
<evidence type="ECO:0000313" key="5">
    <source>
        <dbReference type="Proteomes" id="UP000234752"/>
    </source>
</evidence>
<evidence type="ECO:0000256" key="1">
    <source>
        <dbReference type="SAM" id="MobiDB-lite"/>
    </source>
</evidence>
<dbReference type="AlphaFoldDB" id="A0A2K9NH79"/>
<keyword evidence="2" id="KW-0732">Signal</keyword>
<accession>A0A2K9NH79</accession>
<evidence type="ECO:0000313" key="4">
    <source>
        <dbReference type="EMBL" id="AUN32442.1"/>
    </source>
</evidence>
<proteinExistence type="predicted"/>
<keyword evidence="5" id="KW-1185">Reference proteome</keyword>
<dbReference type="InterPro" id="IPR021255">
    <property type="entry name" value="DUF2807"/>
</dbReference>
<dbReference type="Proteomes" id="UP000234752">
    <property type="component" value="Chromosome eg_2"/>
</dbReference>
<feature type="chain" id="PRO_5043310265" description="Putative auto-transporter adhesin head GIN domain-containing protein" evidence="2">
    <location>
        <begin position="27"/>
        <end position="321"/>
    </location>
</feature>
<name>A0A2K9NH79_9PROT</name>
<dbReference type="RefSeq" id="WP_102113980.1">
    <property type="nucleotide sequence ID" value="NZ_BMGN01000007.1"/>
</dbReference>
<gene>
    <name evidence="4" type="ORF">C0V82_18920</name>
</gene>
<dbReference type="Gene3D" id="2.160.20.120">
    <property type="match status" value="1"/>
</dbReference>
<reference evidence="4 5" key="1">
    <citation type="submission" date="2017-12" db="EMBL/GenBank/DDBJ databases">
        <title>Genomes of bacteria within cyanobacterial aggregates.</title>
        <authorList>
            <person name="Cai H."/>
        </authorList>
    </citation>
    <scope>NUCLEOTIDE SEQUENCE [LARGE SCALE GENOMIC DNA]</scope>
    <source>
        <strain evidence="4 5">TH16</strain>
    </source>
</reference>
<evidence type="ECO:0000259" key="3">
    <source>
        <dbReference type="Pfam" id="PF10988"/>
    </source>
</evidence>
<feature type="signal peptide" evidence="2">
    <location>
        <begin position="1"/>
        <end position="26"/>
    </location>
</feature>
<dbReference type="OrthoDB" id="7344495at2"/>
<sequence>MARPTIAAARISLVALSAATVLPAVAAEKSWSLSGSTLAISTPCAKHVEIVPASRSGEISVSAVAEHPEELDALSVSSGGNGVTVTKNGNRCPLSQSRKRETLRLTITLPSGSDLSVREGGSGEYRVTVPVDRLDLRLSGSGGLSAEQVAGRLDASLSGSGGGQVARMEGGDAIIRASGSGGMLVGGRIGNLQVDLSGSGGVEVGAAGAAILETSGSGGIRAESVNGSLSFEATGSGGLKLGTISADNVKIRTSGDGGVSIRDGRVGSLQVSATGSADARLDIVADRAELSTSGSGDIEVRQVTGNVSQRNSGSGKVRVGG</sequence>
<dbReference type="EMBL" id="CP025612">
    <property type="protein sequence ID" value="AUN32442.1"/>
    <property type="molecule type" value="Genomic_DNA"/>
</dbReference>
<feature type="domain" description="Putative auto-transporter adhesin head GIN" evidence="3">
    <location>
        <begin position="204"/>
        <end position="321"/>
    </location>
</feature>
<feature type="region of interest" description="Disordered" evidence="1">
    <location>
        <begin position="290"/>
        <end position="321"/>
    </location>
</feature>
<evidence type="ECO:0000256" key="2">
    <source>
        <dbReference type="SAM" id="SignalP"/>
    </source>
</evidence>
<dbReference type="Pfam" id="PF10988">
    <property type="entry name" value="DUF2807"/>
    <property type="match status" value="1"/>
</dbReference>